<dbReference type="CDD" id="cd00229">
    <property type="entry name" value="SGNH_hydrolase"/>
    <property type="match status" value="1"/>
</dbReference>
<dbReference type="InterPro" id="IPR036514">
    <property type="entry name" value="SGNH_hydro_sf"/>
</dbReference>
<dbReference type="InterPro" id="IPR051532">
    <property type="entry name" value="Ester_Hydrolysis_Enzymes"/>
</dbReference>
<dbReference type="Pfam" id="PF00657">
    <property type="entry name" value="Lipase_GDSL"/>
    <property type="match status" value="1"/>
</dbReference>
<evidence type="ECO:0000256" key="1">
    <source>
        <dbReference type="SAM" id="SignalP"/>
    </source>
</evidence>
<keyword evidence="3" id="KW-1185">Reference proteome</keyword>
<dbReference type="GO" id="GO:0004622">
    <property type="term" value="F:phosphatidylcholine lysophospholipase activity"/>
    <property type="evidence" value="ECO:0007669"/>
    <property type="project" value="TreeGrafter"/>
</dbReference>
<dbReference type="PANTHER" id="PTHR30383:SF5">
    <property type="entry name" value="SGNH HYDROLASE-TYPE ESTERASE DOMAIN-CONTAINING PROTEIN"/>
    <property type="match status" value="1"/>
</dbReference>
<sequence>MNKDKKFILHKPIKVLLGTAAIGVATCVVAACNVRKSEEHVGAKELEAVKYENTLVKQVKYLAIGDSLTAGFNLDSGVDSRGNLVNKTVSGLSYPAFFAHYLQKINPDSLVTFDNLALSGTTVKNWLYLLEPQNSTYAKFDKTFLKYANNIDKLTNSPYGKQISDIFGNFDLPDYPKFVQKIKDANLLTFTLGANDLFQSLNLSYLTSLSDNQSFKTVLANKVKQDIARALVEIKANLTKLVEKLKEINPKLKISVLGYKDLNNTAIKFISYLLKNEFGFELEYGHSVIAELNKNTQEMALEKGINYIDPYDPDDWNKNPIYGVDFDIHPSAKGYKKMAQALLYKLALDQSEDADLNNVDIAFLQKDKNDYRRVLDIATNQEIISKVNDKSVLETSDFETQNEKQLANYQGNAQNMFVAFLDTDSVIEKWIIGLISKSDDFQSIANVFLKQNTSDDRSQTKEFLRQLAQSPILNQILAALKSYIQEVKDKNLWDKVTFESLIDGISRKFLLEGGLPALINFVLSNEWLSKQRGPLKDALYKTVFSSVSIQNRVLSLFDDSSDSGNWRVIFEFDSVKTLFSKVLDELLDKGEEYKNSTNFAGLVTNFVKNEANQSAIIDFVQNFSTDALKQPIFTTLLVNLVDKKANLGLTEQEKVGISSALLGLAENITATKTFKNLARTVTITLINNLKSIDSTFDRQKLTQMFLTTLGTSFKNFFTNKDNLYTLVQDLLQTKLRDKQVEILSKLLQRTSWLISTLDLSTFYNPDAQNYAVVKVVFDSAKEFLQENSFAQINNLFAIALKDFFITNRDKYVKAVDFDSFVFQLVAHNSEQLKKIIYDFLAAQGSKDNFNNAVATLLSGLLDKYNYKPETKTTISKIIKAILQDFSRHGKDNDDNIINLLLNRFATEMRIYVANNNGKQDVIENDYNKSDNQSKRTTFASKYDTLRRKLNFNDFLTSFAQSTLKDSTFLRKTLKSFAQIFNNKDVKQAITSAELADAIFDILQSQQVTDFFKNSIHIGKIDINLNQELADIIGKFLKSEELHKLLKAGIDFIFNVENLDKYTTLSQLLLEFLKENRSLVDDAIAVFVDKSDVFNSINSILDKLLKANNINLANSQLETLKTIIKDLAHETRLAIESKSKQEAPKRYSPQTISAIIGVVTTTLLSNDGQDFNNSLIDLTSSLIYDISNIYFKKDGSQSSSEHQKLSAQNLLDLVKGFLKSDFATNLFKQKFGDARGQNLKELILFFLETNGASQFVQSVFELIAEQTISKDESLFSVLKKVVENEKFTSAFVDFVKQIDDNQLAQKTKSLLDEMLGVTLDQSQITSFFKWTKLILTDNLKNEDHNYSNANDLVKILSKILAKLFEQRAQNRSFDLSELANEFANEDFIVNFIKQLAATLSNVDEEDKTNIGKLIISILGSQTVQNSIKNSINSSSVFANLSDEAKDSLLTFIKDMITNEKNVDLIVGLISTVGENSAQYKNENKLSSFLKLIIKNPKFKEKLVTYINSIDISKHKKYLATILNSLLGSSVIKDEQVGSFLKWIKLILTNNIDGKQHIYADGNSLINKIIDTLDKLLDTTGPFNIDSVKASFTSEEFLVDLLKQLATTFIDSNDSNNINRIDTNDRRNIAQMIVSILDSSFISKTIDSLDLSSLQTYLGNNSQEDVQAIKNFIKELIKQPGNVDFIESILSQVAQNINEYNNVHNIVDVLKHVISHNKDLITKYLWQVIDFAVNNKGMSKVFAKIIAKQLKLDTQKMTDSDYEPISNFLKGLVDRADKSDIVVDILNGMVNQINSINKFDASFFAKLFSSISGGQLFDFDFVIKINGELNKAANSDVTSWKKLDNTSPNSPFNAKTFAGFFDTILAKAPKWDRANENDGSIILKALNNIKYTGIDYSALIFGGSKAKAQATQLSSIADIFKQIYVSVKDSITIDNFRDTPEGRSLYRLMFLTLFYAYESQFKGASHAVREYGFYSATLGKSTATVKIFNAFKSAVSSRESYKGKYDEFIDKIHGEAIKGRAWWGKIYWYDNTNVKSSDMVTMIFYNQSENRFKNTTHEPKLKDQIIEQIRQGYFDTNLN</sequence>
<accession>W5UT22</accession>
<gene>
    <name evidence="2" type="ORF">MYB_01330</name>
</gene>
<dbReference type="eggNOG" id="COG2755">
    <property type="taxonomic scope" value="Bacteria"/>
</dbReference>
<dbReference type="EMBL" id="CP007154">
    <property type="protein sequence ID" value="AHH45276.1"/>
    <property type="molecule type" value="Genomic_DNA"/>
</dbReference>
<dbReference type="SUPFAM" id="SSF52266">
    <property type="entry name" value="SGNH hydrolase"/>
    <property type="match status" value="1"/>
</dbReference>
<evidence type="ECO:0000313" key="2">
    <source>
        <dbReference type="EMBL" id="AHH45276.1"/>
    </source>
</evidence>
<reference evidence="2 3" key="1">
    <citation type="journal article" date="2014" name="Genome Announc.">
        <title>Complete Genome Sequence of Mycoplasma bovoculi Strain M165/69T (ATCC 29104).</title>
        <authorList>
            <person name="Calcutt M.J."/>
            <person name="Foecking M.F."/>
        </authorList>
    </citation>
    <scope>NUCLEOTIDE SEQUENCE [LARGE SCALE GENOMIC DNA]</scope>
    <source>
        <strain evidence="2">M165/69</strain>
    </source>
</reference>
<dbReference type="OrthoDB" id="399880at2"/>
<keyword evidence="2" id="KW-0449">Lipoprotein</keyword>
<dbReference type="PANTHER" id="PTHR30383">
    <property type="entry name" value="THIOESTERASE 1/PROTEASE 1/LYSOPHOSPHOLIPASE L1"/>
    <property type="match status" value="1"/>
</dbReference>
<dbReference type="PATRIC" id="fig|743966.3.peg.268"/>
<dbReference type="PROSITE" id="PS51257">
    <property type="entry name" value="PROKAR_LIPOPROTEIN"/>
    <property type="match status" value="1"/>
</dbReference>
<proteinExistence type="predicted"/>
<dbReference type="InterPro" id="IPR001087">
    <property type="entry name" value="GDSL"/>
</dbReference>
<keyword evidence="1" id="KW-0732">Signal</keyword>
<dbReference type="Gene3D" id="3.40.50.1110">
    <property type="entry name" value="SGNH hydrolase"/>
    <property type="match status" value="1"/>
</dbReference>
<organism evidence="2 3">
    <name type="scientific">Mesomycoplasma bovoculi M165/69</name>
    <dbReference type="NCBI Taxonomy" id="743966"/>
    <lineage>
        <taxon>Bacteria</taxon>
        <taxon>Bacillati</taxon>
        <taxon>Mycoplasmatota</taxon>
        <taxon>Mycoplasmoidales</taxon>
        <taxon>Metamycoplasmataceae</taxon>
        <taxon>Mesomycoplasma</taxon>
    </lineage>
</organism>
<evidence type="ECO:0000313" key="3">
    <source>
        <dbReference type="Proteomes" id="UP000019229"/>
    </source>
</evidence>
<dbReference type="Proteomes" id="UP000019229">
    <property type="component" value="Chromosome"/>
</dbReference>
<name>W5UT22_9BACT</name>
<feature type="chain" id="PRO_5004872496" evidence="1">
    <location>
        <begin position="31"/>
        <end position="2077"/>
    </location>
</feature>
<feature type="signal peptide" evidence="1">
    <location>
        <begin position="1"/>
        <end position="30"/>
    </location>
</feature>
<dbReference type="STRING" id="743966.MYB_01330"/>
<dbReference type="RefSeq" id="WP_022934796.1">
    <property type="nucleotide sequence ID" value="NZ_CP007154.1"/>
</dbReference>
<dbReference type="HOGENOM" id="CLU_234978_0_0_14"/>
<dbReference type="KEGG" id="mbc:MYB_01330"/>
<protein>
    <submittedName>
        <fullName evidence="2">Lipoprotein, GDSL-like lipase family</fullName>
    </submittedName>
</protein>